<accession>A0A1M5SDN9</accession>
<dbReference type="AlphaFoldDB" id="A0A1M5SDN9"/>
<evidence type="ECO:0000313" key="3">
    <source>
        <dbReference type="Proteomes" id="UP000190675"/>
    </source>
</evidence>
<gene>
    <name evidence="2" type="ORF">SAMN05444169_7080</name>
</gene>
<dbReference type="SUPFAM" id="SSF54593">
    <property type="entry name" value="Glyoxalase/Bleomycin resistance protein/Dihydroxybiphenyl dioxygenase"/>
    <property type="match status" value="1"/>
</dbReference>
<name>A0A1M5SDN9_9BRAD</name>
<dbReference type="Proteomes" id="UP000190675">
    <property type="component" value="Chromosome I"/>
</dbReference>
<feature type="domain" description="VOC" evidence="1">
    <location>
        <begin position="15"/>
        <end position="139"/>
    </location>
</feature>
<evidence type="ECO:0000259" key="1">
    <source>
        <dbReference type="PROSITE" id="PS51819"/>
    </source>
</evidence>
<keyword evidence="2" id="KW-0223">Dioxygenase</keyword>
<dbReference type="PANTHER" id="PTHR46142">
    <property type="match status" value="1"/>
</dbReference>
<dbReference type="OrthoDB" id="4725692at2"/>
<dbReference type="Gene3D" id="3.10.180.10">
    <property type="entry name" value="2,3-Dihydroxybiphenyl 1,2-Dioxygenase, domain 1"/>
    <property type="match status" value="1"/>
</dbReference>
<dbReference type="RefSeq" id="WP_079570169.1">
    <property type="nucleotide sequence ID" value="NZ_LT670818.1"/>
</dbReference>
<dbReference type="InterPro" id="IPR037523">
    <property type="entry name" value="VOC_core"/>
</dbReference>
<protein>
    <submittedName>
        <fullName evidence="2">Catechol 2,3-dioxygenase</fullName>
    </submittedName>
</protein>
<keyword evidence="2" id="KW-0560">Oxidoreductase</keyword>
<dbReference type="PROSITE" id="PS51819">
    <property type="entry name" value="VOC"/>
    <property type="match status" value="1"/>
</dbReference>
<dbReference type="GO" id="GO:0051213">
    <property type="term" value="F:dioxygenase activity"/>
    <property type="evidence" value="ECO:0007669"/>
    <property type="project" value="UniProtKB-KW"/>
</dbReference>
<sequence>MRLESTTATTPSLQNILHISLKTADVPATVEFYRDVLGMTEVDRPAFDFPGAWLATPPPAGGILIHLYGGESALNVNGVVPTGGGAIDHVAIGGAGFQEMRQKLMAAGKPWRQNIPPGTQLWQLFVRDPNGVLIELTYDGSNEAGPGPSKDTNWYSAYESF</sequence>
<dbReference type="EMBL" id="LT670818">
    <property type="protein sequence ID" value="SHH36545.1"/>
    <property type="molecule type" value="Genomic_DNA"/>
</dbReference>
<evidence type="ECO:0000313" key="2">
    <source>
        <dbReference type="EMBL" id="SHH36545.1"/>
    </source>
</evidence>
<organism evidence="2 3">
    <name type="scientific">Bradyrhizobium erythrophlei</name>
    <dbReference type="NCBI Taxonomy" id="1437360"/>
    <lineage>
        <taxon>Bacteria</taxon>
        <taxon>Pseudomonadati</taxon>
        <taxon>Pseudomonadota</taxon>
        <taxon>Alphaproteobacteria</taxon>
        <taxon>Hyphomicrobiales</taxon>
        <taxon>Nitrobacteraceae</taxon>
        <taxon>Bradyrhizobium</taxon>
    </lineage>
</organism>
<dbReference type="PANTHER" id="PTHR46142:SF3">
    <property type="entry name" value="F18B13.24 PROTEIN"/>
    <property type="match status" value="1"/>
</dbReference>
<dbReference type="InterPro" id="IPR004360">
    <property type="entry name" value="Glyas_Fos-R_dOase_dom"/>
</dbReference>
<dbReference type="Pfam" id="PF00903">
    <property type="entry name" value="Glyoxalase"/>
    <property type="match status" value="1"/>
</dbReference>
<proteinExistence type="predicted"/>
<reference evidence="2 3" key="1">
    <citation type="submission" date="2016-11" db="EMBL/GenBank/DDBJ databases">
        <authorList>
            <person name="Jaros S."/>
            <person name="Januszkiewicz K."/>
            <person name="Wedrychowicz H."/>
        </authorList>
    </citation>
    <scope>NUCLEOTIDE SEQUENCE [LARGE SCALE GENOMIC DNA]</scope>
    <source>
        <strain evidence="2 3">GAS242</strain>
    </source>
</reference>
<dbReference type="InterPro" id="IPR029068">
    <property type="entry name" value="Glyas_Bleomycin-R_OHBP_Dase"/>
</dbReference>